<evidence type="ECO:0000313" key="3">
    <source>
        <dbReference type="EMBL" id="MCX2523606.1"/>
    </source>
</evidence>
<evidence type="ECO:0000256" key="1">
    <source>
        <dbReference type="SAM" id="MobiDB-lite"/>
    </source>
</evidence>
<feature type="compositionally biased region" description="Basic and acidic residues" evidence="1">
    <location>
        <begin position="130"/>
        <end position="142"/>
    </location>
</feature>
<evidence type="ECO:0000313" key="4">
    <source>
        <dbReference type="Proteomes" id="UP001165678"/>
    </source>
</evidence>
<evidence type="ECO:0000256" key="2">
    <source>
        <dbReference type="SAM" id="Phobius"/>
    </source>
</evidence>
<dbReference type="PANTHER" id="PTHR35335">
    <property type="entry name" value="UPF0716 PROTEIN FXSA"/>
    <property type="match status" value="1"/>
</dbReference>
<protein>
    <submittedName>
        <fullName evidence="3">FxsA family protein</fullName>
    </submittedName>
</protein>
<dbReference type="EMBL" id="JAPIVE010000001">
    <property type="protein sequence ID" value="MCX2523606.1"/>
    <property type="molecule type" value="Genomic_DNA"/>
</dbReference>
<name>A0AA41ZFC9_9GAMM</name>
<organism evidence="3 4">
    <name type="scientific">Larsenimonas rhizosphaerae</name>
    <dbReference type="NCBI Taxonomy" id="2944682"/>
    <lineage>
        <taxon>Bacteria</taxon>
        <taxon>Pseudomonadati</taxon>
        <taxon>Pseudomonadota</taxon>
        <taxon>Gammaproteobacteria</taxon>
        <taxon>Oceanospirillales</taxon>
        <taxon>Halomonadaceae</taxon>
        <taxon>Larsenimonas</taxon>
    </lineage>
</organism>
<feature type="transmembrane region" description="Helical" evidence="2">
    <location>
        <begin position="93"/>
        <end position="111"/>
    </location>
</feature>
<dbReference type="Proteomes" id="UP001165678">
    <property type="component" value="Unassembled WGS sequence"/>
</dbReference>
<accession>A0AA41ZFC9</accession>
<keyword evidence="2" id="KW-0812">Transmembrane</keyword>
<reference evidence="3" key="1">
    <citation type="submission" date="2022-11" db="EMBL/GenBank/DDBJ databases">
        <title>Larsenimonas rhizosphaerae sp. nov., isolated from a tidal mudflat.</title>
        <authorList>
            <person name="Lee S.D."/>
            <person name="Kim I.S."/>
        </authorList>
    </citation>
    <scope>NUCLEOTIDE SEQUENCE</scope>
    <source>
        <strain evidence="3">GH2-1</strain>
    </source>
</reference>
<proteinExistence type="predicted"/>
<feature type="transmembrane region" description="Helical" evidence="2">
    <location>
        <begin position="28"/>
        <end position="45"/>
    </location>
</feature>
<feature type="region of interest" description="Disordered" evidence="1">
    <location>
        <begin position="118"/>
        <end position="158"/>
    </location>
</feature>
<dbReference type="AlphaFoldDB" id="A0AA41ZFC9"/>
<dbReference type="RefSeq" id="WP_250937319.1">
    <property type="nucleotide sequence ID" value="NZ_JAMLJK010000001.1"/>
</dbReference>
<gene>
    <name evidence="3" type="ORF">OQ287_05095</name>
</gene>
<keyword evidence="2" id="KW-0472">Membrane</keyword>
<keyword evidence="2" id="KW-1133">Transmembrane helix</keyword>
<comment type="caution">
    <text evidence="3">The sequence shown here is derived from an EMBL/GenBank/DDBJ whole genome shotgun (WGS) entry which is preliminary data.</text>
</comment>
<sequence>MPILFIFALLLVLDLASLIMLGQQLGFIVTLLWIIGTFALGSHLIRREGMATLRDAQASIMAGQAAPSDAFIQIAAYVFAGILLILPGPLSDIFGLVLLLPFVQPLVSGRLRKRRPGTTWQDADISGHNPRQEGSIHGEERSGTTIDGDYVARDDEKR</sequence>
<dbReference type="InterPro" id="IPR007313">
    <property type="entry name" value="FxsA"/>
</dbReference>
<dbReference type="NCBIfam" id="NF008528">
    <property type="entry name" value="PRK11463.1-2"/>
    <property type="match status" value="1"/>
</dbReference>
<dbReference type="GO" id="GO:0016020">
    <property type="term" value="C:membrane"/>
    <property type="evidence" value="ECO:0007669"/>
    <property type="project" value="InterPro"/>
</dbReference>
<dbReference type="Pfam" id="PF04186">
    <property type="entry name" value="FxsA"/>
    <property type="match status" value="1"/>
</dbReference>
<feature type="transmembrane region" description="Helical" evidence="2">
    <location>
        <begin position="66"/>
        <end position="87"/>
    </location>
</feature>
<keyword evidence="4" id="KW-1185">Reference proteome</keyword>
<dbReference type="PANTHER" id="PTHR35335:SF1">
    <property type="entry name" value="UPF0716 PROTEIN FXSA"/>
    <property type="match status" value="1"/>
</dbReference>